<organism evidence="1">
    <name type="scientific">marine metagenome</name>
    <dbReference type="NCBI Taxonomy" id="408172"/>
    <lineage>
        <taxon>unclassified sequences</taxon>
        <taxon>metagenomes</taxon>
        <taxon>ecological metagenomes</taxon>
    </lineage>
</organism>
<feature type="non-terminal residue" evidence="1">
    <location>
        <position position="26"/>
    </location>
</feature>
<sequence>LLWIFVVEPAPEFGRGRERIGKMKIM</sequence>
<protein>
    <submittedName>
        <fullName evidence="1">Uncharacterized protein</fullName>
    </submittedName>
</protein>
<proteinExistence type="predicted"/>
<dbReference type="EMBL" id="UINC01016211">
    <property type="protein sequence ID" value="SVA67671.1"/>
    <property type="molecule type" value="Genomic_DNA"/>
</dbReference>
<reference evidence="1" key="1">
    <citation type="submission" date="2018-05" db="EMBL/GenBank/DDBJ databases">
        <authorList>
            <person name="Lanie J.A."/>
            <person name="Ng W.-L."/>
            <person name="Kazmierczak K.M."/>
            <person name="Andrzejewski T.M."/>
            <person name="Davidsen T.M."/>
            <person name="Wayne K.J."/>
            <person name="Tettelin H."/>
            <person name="Glass J.I."/>
            <person name="Rusch D."/>
            <person name="Podicherti R."/>
            <person name="Tsui H.-C.T."/>
            <person name="Winkler M.E."/>
        </authorList>
    </citation>
    <scope>NUCLEOTIDE SEQUENCE</scope>
</reference>
<feature type="non-terminal residue" evidence="1">
    <location>
        <position position="1"/>
    </location>
</feature>
<evidence type="ECO:0000313" key="1">
    <source>
        <dbReference type="EMBL" id="SVA67671.1"/>
    </source>
</evidence>
<dbReference type="AlphaFoldDB" id="A0A381XTD3"/>
<accession>A0A381XTD3</accession>
<gene>
    <name evidence="1" type="ORF">METZ01_LOCUS120525</name>
</gene>
<name>A0A381XTD3_9ZZZZ</name>